<evidence type="ECO:0000259" key="1">
    <source>
        <dbReference type="Pfam" id="PF09339"/>
    </source>
</evidence>
<dbReference type="Pfam" id="PF09339">
    <property type="entry name" value="HTH_IclR"/>
    <property type="match status" value="1"/>
</dbReference>
<reference evidence="2 3" key="1">
    <citation type="submission" date="2021-12" db="EMBL/GenBank/DDBJ databases">
        <title>Genome seq of P8.</title>
        <authorList>
            <person name="Seo T."/>
        </authorList>
    </citation>
    <scope>NUCLEOTIDE SEQUENCE [LARGE SCALE GENOMIC DNA]</scope>
    <source>
        <strain evidence="2 3">P8</strain>
    </source>
</reference>
<sequence>MRTPPAPRPHQLDAYVVDTLMADLCGHDRRPSAFLVYLCLACEAQRRRQDAVPLSLQEIATRTGLAKSTVQAAVRHLKRRGLLDADVEATTTAPLRRVVAPWRSG</sequence>
<comment type="caution">
    <text evidence="2">The sequence shown here is derived from an EMBL/GenBank/DDBJ whole genome shotgun (WGS) entry which is preliminary data.</text>
</comment>
<dbReference type="Proteomes" id="UP001200741">
    <property type="component" value="Unassembled WGS sequence"/>
</dbReference>
<dbReference type="Gene3D" id="1.10.10.10">
    <property type="entry name" value="Winged helix-like DNA-binding domain superfamily/Winged helix DNA-binding domain"/>
    <property type="match status" value="1"/>
</dbReference>
<proteinExistence type="predicted"/>
<dbReference type="RefSeq" id="WP_233370411.1">
    <property type="nucleotide sequence ID" value="NZ_JAJTWU010000002.1"/>
</dbReference>
<organism evidence="2 3">
    <name type="scientific">Pelomonas cellulosilytica</name>
    <dbReference type="NCBI Taxonomy" id="2906762"/>
    <lineage>
        <taxon>Bacteria</taxon>
        <taxon>Pseudomonadati</taxon>
        <taxon>Pseudomonadota</taxon>
        <taxon>Betaproteobacteria</taxon>
        <taxon>Burkholderiales</taxon>
        <taxon>Sphaerotilaceae</taxon>
        <taxon>Roseateles</taxon>
    </lineage>
</organism>
<name>A0ABS8XS81_9BURK</name>
<dbReference type="InterPro" id="IPR036388">
    <property type="entry name" value="WH-like_DNA-bd_sf"/>
</dbReference>
<keyword evidence="3" id="KW-1185">Reference proteome</keyword>
<feature type="domain" description="HTH iclR-type" evidence="1">
    <location>
        <begin position="53"/>
        <end position="86"/>
    </location>
</feature>
<accession>A0ABS8XS81</accession>
<dbReference type="InterPro" id="IPR005471">
    <property type="entry name" value="Tscrpt_reg_IclR_N"/>
</dbReference>
<dbReference type="SUPFAM" id="SSF46785">
    <property type="entry name" value="Winged helix' DNA-binding domain"/>
    <property type="match status" value="1"/>
</dbReference>
<dbReference type="EMBL" id="JAJTWU010000002">
    <property type="protein sequence ID" value="MCE4553696.1"/>
    <property type="molecule type" value="Genomic_DNA"/>
</dbReference>
<evidence type="ECO:0000313" key="2">
    <source>
        <dbReference type="EMBL" id="MCE4553696.1"/>
    </source>
</evidence>
<protein>
    <submittedName>
        <fullName evidence="2">Helix-turn-helix domain-containing protein</fullName>
    </submittedName>
</protein>
<evidence type="ECO:0000313" key="3">
    <source>
        <dbReference type="Proteomes" id="UP001200741"/>
    </source>
</evidence>
<gene>
    <name evidence="2" type="ORF">LXT13_04450</name>
</gene>
<dbReference type="InterPro" id="IPR036390">
    <property type="entry name" value="WH_DNA-bd_sf"/>
</dbReference>